<organism evidence="3 4">
    <name type="scientific">Sinanodonta woodiana</name>
    <name type="common">Chinese pond mussel</name>
    <name type="synonym">Anodonta woodiana</name>
    <dbReference type="NCBI Taxonomy" id="1069815"/>
    <lineage>
        <taxon>Eukaryota</taxon>
        <taxon>Metazoa</taxon>
        <taxon>Spiralia</taxon>
        <taxon>Lophotrochozoa</taxon>
        <taxon>Mollusca</taxon>
        <taxon>Bivalvia</taxon>
        <taxon>Autobranchia</taxon>
        <taxon>Heteroconchia</taxon>
        <taxon>Palaeoheterodonta</taxon>
        <taxon>Unionida</taxon>
        <taxon>Unionoidea</taxon>
        <taxon>Unionidae</taxon>
        <taxon>Unioninae</taxon>
        <taxon>Sinanodonta</taxon>
    </lineage>
</organism>
<reference evidence="3 4" key="1">
    <citation type="submission" date="2024-11" db="EMBL/GenBank/DDBJ databases">
        <title>Chromosome-level genome assembly of the freshwater bivalve Anodonta woodiana.</title>
        <authorList>
            <person name="Chen X."/>
        </authorList>
    </citation>
    <scope>NUCLEOTIDE SEQUENCE [LARGE SCALE GENOMIC DNA]</scope>
    <source>
        <strain evidence="3">MN2024</strain>
        <tissue evidence="3">Gills</tissue>
    </source>
</reference>
<evidence type="ECO:0000256" key="1">
    <source>
        <dbReference type="ARBA" id="ARBA00009243"/>
    </source>
</evidence>
<name>A0ABD3WKA8_SINWO</name>
<dbReference type="PANTHER" id="PTHR14241">
    <property type="entry name" value="INTERFERON-INDUCED PROTEIN 44"/>
    <property type="match status" value="1"/>
</dbReference>
<dbReference type="Gene3D" id="3.40.50.300">
    <property type="entry name" value="P-loop containing nucleotide triphosphate hydrolases"/>
    <property type="match status" value="1"/>
</dbReference>
<protein>
    <recommendedName>
        <fullName evidence="2">TLDc domain-containing protein</fullName>
    </recommendedName>
</protein>
<accession>A0ABD3WKA8</accession>
<dbReference type="CDD" id="cd00882">
    <property type="entry name" value="Ras_like_GTPase"/>
    <property type="match status" value="1"/>
</dbReference>
<gene>
    <name evidence="3" type="ORF">ACJMK2_037431</name>
</gene>
<evidence type="ECO:0000313" key="3">
    <source>
        <dbReference type="EMBL" id="KAL3874414.1"/>
    </source>
</evidence>
<comment type="similarity">
    <text evidence="1">Belongs to the IFI44 family.</text>
</comment>
<dbReference type="PROSITE" id="PS51886">
    <property type="entry name" value="TLDC"/>
    <property type="match status" value="1"/>
</dbReference>
<dbReference type="SMART" id="SM00584">
    <property type="entry name" value="TLDc"/>
    <property type="match status" value="1"/>
</dbReference>
<keyword evidence="4" id="KW-1185">Reference proteome</keyword>
<evidence type="ECO:0000313" key="4">
    <source>
        <dbReference type="Proteomes" id="UP001634394"/>
    </source>
</evidence>
<dbReference type="EMBL" id="JBJQND010000006">
    <property type="protein sequence ID" value="KAL3874414.1"/>
    <property type="molecule type" value="Genomic_DNA"/>
</dbReference>
<dbReference type="Proteomes" id="UP001634394">
    <property type="component" value="Unassembled WGS sequence"/>
</dbReference>
<feature type="domain" description="TLDc" evidence="2">
    <location>
        <begin position="1"/>
        <end position="180"/>
    </location>
</feature>
<dbReference type="PANTHER" id="PTHR14241:SF32">
    <property type="entry name" value="VWFA DOMAIN-CONTAINING PROTEIN-RELATED"/>
    <property type="match status" value="1"/>
</dbReference>
<dbReference type="Pfam" id="PF07534">
    <property type="entry name" value="TLD"/>
    <property type="match status" value="1"/>
</dbReference>
<sequence length="499" mass="57407">MESSLTNEDKEQLSKWIGQGPKQFTLLYCMNSDGCDPQVFHEKCDNRGATVTIIYSTSNHVFGGYTSNSWQKSAEARYAYDNSAFLFHLRYKDKESSESSMFPVQRPEFATETYLLSGPQFGQNGELCTFCHAVPKRNGIFNLNARINIGDTFKLPPDSIFQDLVTGTYNAFNIEVYSVSDSPKPRKPKSKAWRHSPDWNDEYLHELKTTIKDFMPLPKQHDLHETFKYINILLIGQVGAGKSSFVNTINSIINGYVSSKALSGSSWTSVTQKYRIYKIRCPETLRELPVHLCDTRGMEGNDDLNISEIISVLAGIKEEHAQSEPSLPRRTFSHPIQELFYRLCDVVRSVPAIFPWNKRYRIPHYLSLDRHVREIHCVSYVLDITNVEFLPERIENNLKQSYRFIAKRGIPQVILLTKVDRLCPTVCEDLSNVFYSPNVQEKVDLVSERFGIPRTNILPVQNIENEVEVEKDISILALLALRQMLFFARDHFFEKVETE</sequence>
<dbReference type="SUPFAM" id="SSF52540">
    <property type="entry name" value="P-loop containing nucleoside triphosphate hydrolases"/>
    <property type="match status" value="1"/>
</dbReference>
<dbReference type="AlphaFoldDB" id="A0ABD3WKA8"/>
<dbReference type="InterPro" id="IPR027417">
    <property type="entry name" value="P-loop_NTPase"/>
</dbReference>
<dbReference type="InterPro" id="IPR006571">
    <property type="entry name" value="TLDc_dom"/>
</dbReference>
<proteinExistence type="inferred from homology"/>
<dbReference type="EMBL" id="JBJQND010000006">
    <property type="protein sequence ID" value="KAL3874413.1"/>
    <property type="molecule type" value="Genomic_DNA"/>
</dbReference>
<comment type="caution">
    <text evidence="3">The sequence shown here is derived from an EMBL/GenBank/DDBJ whole genome shotgun (WGS) entry which is preliminary data.</text>
</comment>
<evidence type="ECO:0000259" key="2">
    <source>
        <dbReference type="PROSITE" id="PS51886"/>
    </source>
</evidence>